<dbReference type="Gene3D" id="3.90.760.10">
    <property type="entry name" value="Flavocytochrome c sulphide dehydrogenase, flavin-binding domain"/>
    <property type="match status" value="1"/>
</dbReference>
<evidence type="ECO:0000256" key="1">
    <source>
        <dbReference type="ARBA" id="ARBA00022630"/>
    </source>
</evidence>
<name>A0A1T4R6F2_9HYPH</name>
<dbReference type="InterPro" id="IPR052541">
    <property type="entry name" value="SQRD"/>
</dbReference>
<dbReference type="STRING" id="225324.SAMN02745126_03604"/>
<evidence type="ECO:0000259" key="4">
    <source>
        <dbReference type="Pfam" id="PF09242"/>
    </source>
</evidence>
<dbReference type="PANTHER" id="PTHR43755:SF1">
    <property type="entry name" value="FAD-DEPENDENT PYRIDINE NUCLEOTIDE-DISULPHIDE OXIDOREDUCTASE"/>
    <property type="match status" value="1"/>
</dbReference>
<keyword evidence="2" id="KW-0274">FAD</keyword>
<dbReference type="FunFam" id="3.50.50.60:FF:000234">
    <property type="entry name" value="Flavocytochrome C sulfide dehydrogenase"/>
    <property type="match status" value="1"/>
</dbReference>
<dbReference type="InterPro" id="IPR036188">
    <property type="entry name" value="FAD/NAD-bd_sf"/>
</dbReference>
<dbReference type="Pfam" id="PF21706">
    <property type="entry name" value="FCSD_central"/>
    <property type="match status" value="1"/>
</dbReference>
<dbReference type="PANTHER" id="PTHR43755">
    <property type="match status" value="1"/>
</dbReference>
<dbReference type="SUPFAM" id="SSF51905">
    <property type="entry name" value="FAD/NAD(P)-binding domain"/>
    <property type="match status" value="2"/>
</dbReference>
<dbReference type="SUPFAM" id="SSF55424">
    <property type="entry name" value="FAD/NAD-linked reductases, dimerisation (C-terminal) domain"/>
    <property type="match status" value="1"/>
</dbReference>
<sequence>MSTRRRILVGLTASAVVAPAIVRGQGAAKVVVVGGGFGGATCARFLKGLAPDMAVTLVEANKTYTACPFSNEVIAGLRGIGQQQFGYDGIARAGVTVASVAATAVDPGARTVTLADGGKLSYDRLVVAPGIDFDWAALPGYDEAAAQRMPHAWKAGEQTVLLRRQLEAMADGGLVVISAPATPYRCPPAPYERASLIAHSLKASKPRSKVLVLDAKDSFSQQPLFQKAWSELYPGLIEWVSLSQGGNVISVEPATLTVNTDFDKHKADVANIIPPQKAGGLARLAGVADRTGWCPVEPVAFASTLQPDIHVLGDAALMGAMPKAAFSASAQGQVCAAAIVASLAGQPAPDSRLISTCYNLVAPDYGFSLVGVYRPEKGQLLEVPGAGGASPIDGDAALRAQEARYADDWFRATTAQIFG</sequence>
<dbReference type="Proteomes" id="UP000190092">
    <property type="component" value="Unassembled WGS sequence"/>
</dbReference>
<feature type="domain" description="Sulfide dehydrogenase [flavocytochrome c] flavoprotein chain central" evidence="5">
    <location>
        <begin position="159"/>
        <end position="274"/>
    </location>
</feature>
<dbReference type="InterPro" id="IPR016156">
    <property type="entry name" value="FAD/NAD-linked_Rdtase_dimer_sf"/>
</dbReference>
<dbReference type="InterPro" id="IPR023753">
    <property type="entry name" value="FAD/NAD-binding_dom"/>
</dbReference>
<evidence type="ECO:0000259" key="3">
    <source>
        <dbReference type="Pfam" id="PF07992"/>
    </source>
</evidence>
<evidence type="ECO:0000313" key="7">
    <source>
        <dbReference type="Proteomes" id="UP000190092"/>
    </source>
</evidence>
<dbReference type="Pfam" id="PF07992">
    <property type="entry name" value="Pyr_redox_2"/>
    <property type="match status" value="1"/>
</dbReference>
<dbReference type="InterPro" id="IPR049386">
    <property type="entry name" value="FCSD_central"/>
</dbReference>
<keyword evidence="1" id="KW-0285">Flavoprotein</keyword>
<dbReference type="OrthoDB" id="9802771at2"/>
<dbReference type="EMBL" id="FUWJ01000004">
    <property type="protein sequence ID" value="SKA11201.1"/>
    <property type="molecule type" value="Genomic_DNA"/>
</dbReference>
<gene>
    <name evidence="6" type="ORF">SAMN02745126_03604</name>
</gene>
<feature type="domain" description="FAD/NAD(P)-binding" evidence="3">
    <location>
        <begin position="29"/>
        <end position="142"/>
    </location>
</feature>
<evidence type="ECO:0000259" key="5">
    <source>
        <dbReference type="Pfam" id="PF21706"/>
    </source>
</evidence>
<accession>A0A1T4R6F2</accession>
<dbReference type="Pfam" id="PF09242">
    <property type="entry name" value="FCSD-flav_bind"/>
    <property type="match status" value="1"/>
</dbReference>
<dbReference type="Gene3D" id="3.50.50.60">
    <property type="entry name" value="FAD/NAD(P)-binding domain"/>
    <property type="match status" value="2"/>
</dbReference>
<protein>
    <submittedName>
        <fullName evidence="6">NADH dehydrogenase, FAD-containing subunit</fullName>
    </submittedName>
</protein>
<dbReference type="InterPro" id="IPR037092">
    <property type="entry name" value="FlavoCytC_S_DH_flav-bd_sf"/>
</dbReference>
<dbReference type="GO" id="GO:0016491">
    <property type="term" value="F:oxidoreductase activity"/>
    <property type="evidence" value="ECO:0007669"/>
    <property type="project" value="InterPro"/>
</dbReference>
<evidence type="ECO:0000313" key="6">
    <source>
        <dbReference type="EMBL" id="SKA11201.1"/>
    </source>
</evidence>
<proteinExistence type="predicted"/>
<dbReference type="GO" id="GO:0050660">
    <property type="term" value="F:flavin adenine dinucleotide binding"/>
    <property type="evidence" value="ECO:0007669"/>
    <property type="project" value="InterPro"/>
</dbReference>
<organism evidence="6 7">
    <name type="scientific">Enhydrobacter aerosaccus</name>
    <dbReference type="NCBI Taxonomy" id="225324"/>
    <lineage>
        <taxon>Bacteria</taxon>
        <taxon>Pseudomonadati</taxon>
        <taxon>Pseudomonadota</taxon>
        <taxon>Alphaproteobacteria</taxon>
        <taxon>Hyphomicrobiales</taxon>
        <taxon>Enhydrobacter</taxon>
    </lineage>
</organism>
<dbReference type="AlphaFoldDB" id="A0A1T4R6F2"/>
<reference evidence="7" key="1">
    <citation type="submission" date="2017-02" db="EMBL/GenBank/DDBJ databases">
        <authorList>
            <person name="Varghese N."/>
            <person name="Submissions S."/>
        </authorList>
    </citation>
    <scope>NUCLEOTIDE SEQUENCE [LARGE SCALE GENOMIC DNA]</scope>
    <source>
        <strain evidence="7">ATCC 27094</strain>
    </source>
</reference>
<dbReference type="InterPro" id="IPR015323">
    <property type="entry name" value="FlavoCytC_S_DH_flav-bd"/>
</dbReference>
<evidence type="ECO:0000256" key="2">
    <source>
        <dbReference type="ARBA" id="ARBA00022827"/>
    </source>
</evidence>
<keyword evidence="7" id="KW-1185">Reference proteome</keyword>
<feature type="domain" description="Flavocytochrome c sulphide dehydrogenase flavin-binding" evidence="4">
    <location>
        <begin position="350"/>
        <end position="418"/>
    </location>
</feature>
<dbReference type="RefSeq" id="WP_085935291.1">
    <property type="nucleotide sequence ID" value="NZ_FUWJ01000004.1"/>
</dbReference>